<reference evidence="2 3" key="1">
    <citation type="submission" date="2020-04" db="EMBL/GenBank/DDBJ databases">
        <title>Perkinsus olseni comparative genomics.</title>
        <authorList>
            <person name="Bogema D.R."/>
        </authorList>
    </citation>
    <scope>NUCLEOTIDE SEQUENCE [LARGE SCALE GENOMIC DNA]</scope>
    <source>
        <strain evidence="2">ATCC PRA-205</strain>
    </source>
</reference>
<gene>
    <name evidence="2" type="ORF">FOZ62_026447</name>
</gene>
<evidence type="ECO:0000313" key="3">
    <source>
        <dbReference type="Proteomes" id="UP000574390"/>
    </source>
</evidence>
<organism evidence="2 3">
    <name type="scientific">Perkinsus olseni</name>
    <name type="common">Perkinsus atlanticus</name>
    <dbReference type="NCBI Taxonomy" id="32597"/>
    <lineage>
        <taxon>Eukaryota</taxon>
        <taxon>Sar</taxon>
        <taxon>Alveolata</taxon>
        <taxon>Perkinsozoa</taxon>
        <taxon>Perkinsea</taxon>
        <taxon>Perkinsida</taxon>
        <taxon>Perkinsidae</taxon>
        <taxon>Perkinsus</taxon>
    </lineage>
</organism>
<accession>A0A7J6U0L8</accession>
<sequence>MLIILTTFLWTLLLPRFEAEYVTYRYTEPQFEVEYTMFYGRGVDFVAMTVQCAHQDESGHSVSMELRDYFTLDGPVKSFDFPRNSVSVVDRDRLRRFRGDINVACGKRLQSRDLENMFVREHDLDSTLLSEKAVFHEVRRY</sequence>
<comment type="caution">
    <text evidence="2">The sequence shown here is derived from an EMBL/GenBank/DDBJ whole genome shotgun (WGS) entry which is preliminary data.</text>
</comment>
<feature type="signal peptide" evidence="1">
    <location>
        <begin position="1"/>
        <end position="19"/>
    </location>
</feature>
<evidence type="ECO:0000313" key="2">
    <source>
        <dbReference type="EMBL" id="KAF4750281.1"/>
    </source>
</evidence>
<dbReference type="AlphaFoldDB" id="A0A7J6U0L8"/>
<dbReference type="EMBL" id="JABANM010003772">
    <property type="protein sequence ID" value="KAF4750281.1"/>
    <property type="molecule type" value="Genomic_DNA"/>
</dbReference>
<feature type="chain" id="PRO_5029883073" evidence="1">
    <location>
        <begin position="20"/>
        <end position="141"/>
    </location>
</feature>
<name>A0A7J6U0L8_PEROL</name>
<dbReference type="Proteomes" id="UP000574390">
    <property type="component" value="Unassembled WGS sequence"/>
</dbReference>
<keyword evidence="1" id="KW-0732">Signal</keyword>
<evidence type="ECO:0000256" key="1">
    <source>
        <dbReference type="SAM" id="SignalP"/>
    </source>
</evidence>
<protein>
    <submittedName>
        <fullName evidence="2">Uncharacterized protein</fullName>
    </submittedName>
</protein>
<proteinExistence type="predicted"/>